<evidence type="ECO:0000256" key="1">
    <source>
        <dbReference type="SAM" id="Phobius"/>
    </source>
</evidence>
<protein>
    <submittedName>
        <fullName evidence="2">Uncharacterized protein</fullName>
    </submittedName>
</protein>
<feature type="transmembrane region" description="Helical" evidence="1">
    <location>
        <begin position="146"/>
        <end position="164"/>
    </location>
</feature>
<keyword evidence="3" id="KW-1185">Reference proteome</keyword>
<feature type="transmembrane region" description="Helical" evidence="1">
    <location>
        <begin position="74"/>
        <end position="96"/>
    </location>
</feature>
<feature type="transmembrane region" description="Helical" evidence="1">
    <location>
        <begin position="170"/>
        <end position="198"/>
    </location>
</feature>
<name>A0A428X601_AMYBA</name>
<proteinExistence type="predicted"/>
<dbReference type="RefSeq" id="WP_020646314.1">
    <property type="nucleotide sequence ID" value="NZ_QHHU01000001.1"/>
</dbReference>
<keyword evidence="1" id="KW-0472">Membrane</keyword>
<evidence type="ECO:0000313" key="3">
    <source>
        <dbReference type="Proteomes" id="UP000286716"/>
    </source>
</evidence>
<organism evidence="2 3">
    <name type="scientific">Amycolatopsis balhimycina DSM 5908</name>
    <dbReference type="NCBI Taxonomy" id="1081091"/>
    <lineage>
        <taxon>Bacteria</taxon>
        <taxon>Bacillati</taxon>
        <taxon>Actinomycetota</taxon>
        <taxon>Actinomycetes</taxon>
        <taxon>Pseudonocardiales</taxon>
        <taxon>Pseudonocardiaceae</taxon>
        <taxon>Amycolatopsis</taxon>
    </lineage>
</organism>
<accession>A0A428X601</accession>
<comment type="caution">
    <text evidence="2">The sequence shown here is derived from an EMBL/GenBank/DDBJ whole genome shotgun (WGS) entry which is preliminary data.</text>
</comment>
<dbReference type="AlphaFoldDB" id="A0A428X601"/>
<keyword evidence="1" id="KW-0812">Transmembrane</keyword>
<evidence type="ECO:0000313" key="2">
    <source>
        <dbReference type="EMBL" id="RSM50751.1"/>
    </source>
</evidence>
<dbReference type="OrthoDB" id="5198733at2"/>
<dbReference type="EMBL" id="QHHU01000001">
    <property type="protein sequence ID" value="RSM50751.1"/>
    <property type="molecule type" value="Genomic_DNA"/>
</dbReference>
<reference evidence="2 3" key="1">
    <citation type="submission" date="2018-05" db="EMBL/GenBank/DDBJ databases">
        <title>Evolution of GPA BGCs.</title>
        <authorList>
            <person name="Waglechner N."/>
            <person name="Wright G.D."/>
        </authorList>
    </citation>
    <scope>NUCLEOTIDE SEQUENCE [LARGE SCALE GENOMIC DNA]</scope>
    <source>
        <strain evidence="2 3">DSM 5908</strain>
    </source>
</reference>
<keyword evidence="1" id="KW-1133">Transmembrane helix</keyword>
<dbReference type="Proteomes" id="UP000286716">
    <property type="component" value="Unassembled WGS sequence"/>
</dbReference>
<sequence length="219" mass="22133">MSARRLAGGLGLAGGLIGVAAGLTQAIAGDRIPQWSGDKQTPAALGLLTVALSLVAVLAAVRQHRTGLTAGQRAACALGLAGPGLLCLTTVGRLWYLPAVLLIVAGALTIESWRDTAAAVATGRWRVLLGALGCCQLLMSATAAPAPMVLGALGGIALLAAAWVDPRPRWGLWALVVAGTVPFAVLGWTAIVPLLVTVEAFALAAVRKPVAGKQDRSTS</sequence>
<feature type="transmembrane region" description="Helical" evidence="1">
    <location>
        <begin position="42"/>
        <end position="62"/>
    </location>
</feature>
<gene>
    <name evidence="2" type="ORF">DMA12_00930</name>
</gene>